<organism evidence="2 3">
    <name type="scientific">Methylobacterium aquaticum</name>
    <dbReference type="NCBI Taxonomy" id="270351"/>
    <lineage>
        <taxon>Bacteria</taxon>
        <taxon>Pseudomonadati</taxon>
        <taxon>Pseudomonadota</taxon>
        <taxon>Alphaproteobacteria</taxon>
        <taxon>Hyphomicrobiales</taxon>
        <taxon>Methylobacteriaceae</taxon>
        <taxon>Methylobacterium</taxon>
    </lineage>
</organism>
<dbReference type="AlphaFoldDB" id="A0A0C6FAW8"/>
<feature type="compositionally biased region" description="Pro residues" evidence="1">
    <location>
        <begin position="21"/>
        <end position="37"/>
    </location>
</feature>
<gene>
    <name evidence="2" type="ORF">Maq22A_2p40435</name>
</gene>
<protein>
    <submittedName>
        <fullName evidence="2">Uncharacterized protein</fullName>
    </submittedName>
</protein>
<dbReference type="Proteomes" id="UP000061432">
    <property type="component" value="Plasmid pMaq22A_2p"/>
</dbReference>
<evidence type="ECO:0000313" key="3">
    <source>
        <dbReference type="Proteomes" id="UP000061432"/>
    </source>
</evidence>
<evidence type="ECO:0000313" key="2">
    <source>
        <dbReference type="EMBL" id="BAQ49886.1"/>
    </source>
</evidence>
<geneLocation type="plasmid" evidence="3">
    <name>pMaq22A_2p DNA</name>
</geneLocation>
<dbReference type="EMBL" id="AP014706">
    <property type="protein sequence ID" value="BAQ49886.1"/>
    <property type="molecule type" value="Genomic_DNA"/>
</dbReference>
<evidence type="ECO:0000256" key="1">
    <source>
        <dbReference type="SAM" id="MobiDB-lite"/>
    </source>
</evidence>
<proteinExistence type="predicted"/>
<reference evidence="3" key="2">
    <citation type="submission" date="2015-01" db="EMBL/GenBank/DDBJ databases">
        <title>Complete genome sequence of Methylobacterium aquaticum strain 22A.</title>
        <authorList>
            <person name="Tani A."/>
            <person name="Ogura Y."/>
            <person name="Hayashi T."/>
        </authorList>
    </citation>
    <scope>NUCLEOTIDE SEQUENCE [LARGE SCALE GENOMIC DNA]</scope>
    <source>
        <strain evidence="3">MA-22A</strain>
        <plasmid evidence="3">Plasmid pMaq22A_2p DNA</plasmid>
    </source>
</reference>
<feature type="region of interest" description="Disordered" evidence="1">
    <location>
        <begin position="1"/>
        <end position="53"/>
    </location>
</feature>
<name>A0A0C6FAW8_9HYPH</name>
<feature type="compositionally biased region" description="Basic and acidic residues" evidence="1">
    <location>
        <begin position="1"/>
        <end position="10"/>
    </location>
</feature>
<sequence length="53" mass="5594">MPGEKDRTDEAPEPTEDLGLPTPPSPGRVPPPHLPPPPKDDAPPAEPPTDGWP</sequence>
<keyword evidence="2" id="KW-0614">Plasmid</keyword>
<dbReference type="PATRIC" id="fig|270351.10.peg.7014"/>
<reference evidence="2 3" key="1">
    <citation type="journal article" date="2015" name="Genome Announc.">
        <title>Complete Genome Sequence of Methylobacterium aquaticum Strain 22A, Isolated from Racomitrium japonicum Moss.</title>
        <authorList>
            <person name="Tani A."/>
            <person name="Ogura Y."/>
            <person name="Hayashi T."/>
            <person name="Kimbara K."/>
        </authorList>
    </citation>
    <scope>NUCLEOTIDE SEQUENCE [LARGE SCALE GENOMIC DNA]</scope>
    <source>
        <strain evidence="2 3">MA-22A</strain>
        <plasmid evidence="3">Plasmid pMaq22A_2p DNA</plasmid>
    </source>
</reference>
<accession>A0A0C6FAW8</accession>
<dbReference type="KEGG" id="maqu:Maq22A_2p40435"/>